<dbReference type="InterPro" id="IPR050914">
    <property type="entry name" value="snRNP_SmB/NAA38-like"/>
</dbReference>
<dbReference type="InterPro" id="IPR001163">
    <property type="entry name" value="Sm_dom_euk/arc"/>
</dbReference>
<dbReference type="SMART" id="SM00651">
    <property type="entry name" value="Sm"/>
    <property type="match status" value="1"/>
</dbReference>
<sequence length="137" mass="15040">MEAPVRPESGAGRVEAVPPTEAPAASPASTAVDTASEAGREYLRSLLNKYLLIHTTDGRMFRGEFMCTDPDYNIVLAHATEYRQPSARKRAQEARQAETGATKVVLNMTPRYLGLIVVPGQHIVKIELEEFASQMKP</sequence>
<dbReference type="CDD" id="cd06168">
    <property type="entry name" value="LSMD1"/>
    <property type="match status" value="1"/>
</dbReference>
<dbReference type="Pfam" id="PF01423">
    <property type="entry name" value="LSM"/>
    <property type="match status" value="1"/>
</dbReference>
<evidence type="ECO:0000313" key="3">
    <source>
        <dbReference type="EMBL" id="OAA65995.1"/>
    </source>
</evidence>
<comment type="caution">
    <text evidence="3">The sequence shown here is derived from an EMBL/GenBank/DDBJ whole genome shotgun (WGS) entry which is preliminary data.</text>
</comment>
<dbReference type="SUPFAM" id="SSF50182">
    <property type="entry name" value="Sm-like ribonucleoproteins"/>
    <property type="match status" value="1"/>
</dbReference>
<dbReference type="InterPro" id="IPR034110">
    <property type="entry name" value="LSMD1_Sm"/>
</dbReference>
<accession>A0A167Y8Z4</accession>
<keyword evidence="4" id="KW-1185">Reference proteome</keyword>
<evidence type="ECO:0000313" key="4">
    <source>
        <dbReference type="Proteomes" id="UP000076874"/>
    </source>
</evidence>
<dbReference type="PANTHER" id="PTHR10701:SF5">
    <property type="entry name" value="N-ALPHA-ACETYLTRANSFERASE 38, NATC AUXILIARY SUBUNIT"/>
    <property type="match status" value="1"/>
</dbReference>
<dbReference type="STRING" id="1081102.A0A167Y8Z4"/>
<protein>
    <submittedName>
        <fullName evidence="3">Lsm domain containing protein</fullName>
    </submittedName>
</protein>
<dbReference type="EMBL" id="AZHD01000003">
    <property type="protein sequence ID" value="OAA65995.1"/>
    <property type="molecule type" value="Genomic_DNA"/>
</dbReference>
<dbReference type="GO" id="GO:0031417">
    <property type="term" value="C:NatC complex"/>
    <property type="evidence" value="ECO:0007669"/>
    <property type="project" value="InterPro"/>
</dbReference>
<dbReference type="AlphaFoldDB" id="A0A167Y8Z4"/>
<proteinExistence type="predicted"/>
<evidence type="ECO:0000259" key="2">
    <source>
        <dbReference type="SMART" id="SM00651"/>
    </source>
</evidence>
<dbReference type="Gene3D" id="2.30.30.100">
    <property type="match status" value="1"/>
</dbReference>
<dbReference type="Proteomes" id="UP000076874">
    <property type="component" value="Unassembled WGS sequence"/>
</dbReference>
<dbReference type="OrthoDB" id="368909at2759"/>
<evidence type="ECO:0000256" key="1">
    <source>
        <dbReference type="SAM" id="MobiDB-lite"/>
    </source>
</evidence>
<feature type="region of interest" description="Disordered" evidence="1">
    <location>
        <begin position="1"/>
        <end position="33"/>
    </location>
</feature>
<reference evidence="3 4" key="1">
    <citation type="journal article" date="2016" name="Genome Biol. Evol.">
        <title>Divergent and convergent evolution of fungal pathogenicity.</title>
        <authorList>
            <person name="Shang Y."/>
            <person name="Xiao G."/>
            <person name="Zheng P."/>
            <person name="Cen K."/>
            <person name="Zhan S."/>
            <person name="Wang C."/>
        </authorList>
    </citation>
    <scope>NUCLEOTIDE SEQUENCE [LARGE SCALE GENOMIC DNA]</scope>
    <source>
        <strain evidence="3 4">RCEF 264</strain>
    </source>
</reference>
<organism evidence="3 4">
    <name type="scientific">Niveomyces insectorum RCEF 264</name>
    <dbReference type="NCBI Taxonomy" id="1081102"/>
    <lineage>
        <taxon>Eukaryota</taxon>
        <taxon>Fungi</taxon>
        <taxon>Dikarya</taxon>
        <taxon>Ascomycota</taxon>
        <taxon>Pezizomycotina</taxon>
        <taxon>Sordariomycetes</taxon>
        <taxon>Hypocreomycetidae</taxon>
        <taxon>Hypocreales</taxon>
        <taxon>Cordycipitaceae</taxon>
        <taxon>Niveomyces</taxon>
    </lineage>
</organism>
<feature type="domain" description="Sm" evidence="2">
    <location>
        <begin position="41"/>
        <end position="128"/>
    </location>
</feature>
<feature type="compositionally biased region" description="Low complexity" evidence="1">
    <location>
        <begin position="14"/>
        <end position="33"/>
    </location>
</feature>
<dbReference type="PANTHER" id="PTHR10701">
    <property type="entry name" value="SMALL NUCLEAR RIBONUCLEOPROTEIN-ASSOCIATED PROTEIN B AND N"/>
    <property type="match status" value="1"/>
</dbReference>
<dbReference type="InterPro" id="IPR010920">
    <property type="entry name" value="LSM_dom_sf"/>
</dbReference>
<name>A0A167Y8Z4_9HYPO</name>
<gene>
    <name evidence="3" type="ORF">SPI_02782</name>
</gene>